<organism evidence="9 10">
    <name type="scientific">Tepidibacillus decaturensis</name>
    <dbReference type="NCBI Taxonomy" id="1413211"/>
    <lineage>
        <taxon>Bacteria</taxon>
        <taxon>Bacillati</taxon>
        <taxon>Bacillota</taxon>
        <taxon>Bacilli</taxon>
        <taxon>Bacillales</taxon>
        <taxon>Bacillaceae</taxon>
        <taxon>Tepidibacillus</taxon>
    </lineage>
</organism>
<dbReference type="OrthoDB" id="9811198at2"/>
<keyword evidence="3" id="KW-1003">Cell membrane</keyword>
<dbReference type="PANTHER" id="PTHR33778">
    <property type="entry name" value="PROTEIN MGTC"/>
    <property type="match status" value="1"/>
</dbReference>
<dbReference type="SUPFAM" id="SSF55021">
    <property type="entry name" value="ACT-like"/>
    <property type="match status" value="1"/>
</dbReference>
<feature type="domain" description="ACT" evidence="8">
    <location>
        <begin position="155"/>
        <end position="234"/>
    </location>
</feature>
<dbReference type="PROSITE" id="PS51671">
    <property type="entry name" value="ACT"/>
    <property type="match status" value="1"/>
</dbReference>
<feature type="transmembrane region" description="Helical" evidence="7">
    <location>
        <begin position="43"/>
        <end position="64"/>
    </location>
</feature>
<dbReference type="Pfam" id="PF13291">
    <property type="entry name" value="ACT_4"/>
    <property type="match status" value="1"/>
</dbReference>
<comment type="caution">
    <text evidence="9">The sequence shown here is derived from an EMBL/GenBank/DDBJ whole genome shotgun (WGS) entry which is preliminary data.</text>
</comment>
<dbReference type="Gene3D" id="3.30.70.260">
    <property type="match status" value="1"/>
</dbReference>
<sequence length="237" mass="26119">MTEVWSIDYLHILLRLSLAVLLGGVIGFEREQHNHPAGFRTHILVSLGSTLIMLISIYGFEPFLHEENVRFDPSRIAAQVVAGIGFLGAGTILRHGFTVTGLTTAASLWVVAAIGLGIGAGFYFGAVVTTFFVLVSLAVLAKFDQFIIRKRHLTQIRVCVVDQPGKLGEIAMKLGERKINVKSVSIHDEEKDENEVSYVTIDLTLRMQKPNSLPFVVDDIKQIKGVKEVQYGNSLES</sequence>
<proteinExistence type="inferred from homology"/>
<dbReference type="Proteomes" id="UP000070352">
    <property type="component" value="Unassembled WGS sequence"/>
</dbReference>
<dbReference type="STRING" id="1413211.U473_08630"/>
<keyword evidence="10" id="KW-1185">Reference proteome</keyword>
<dbReference type="AlphaFoldDB" id="A0A135L4Y2"/>
<dbReference type="InterPro" id="IPR002912">
    <property type="entry name" value="ACT_dom"/>
</dbReference>
<protein>
    <submittedName>
        <fullName evidence="9">Magnesium transporter MgtC</fullName>
    </submittedName>
</protein>
<dbReference type="InterPro" id="IPR003416">
    <property type="entry name" value="MgtC/SapB/SrpB/YhiD_fam"/>
</dbReference>
<feature type="transmembrane region" description="Helical" evidence="7">
    <location>
        <begin position="109"/>
        <end position="141"/>
    </location>
</feature>
<gene>
    <name evidence="9" type="ORF">U473_08630</name>
</gene>
<comment type="similarity">
    <text evidence="2">Belongs to the MgtC/SapB family.</text>
</comment>
<evidence type="ECO:0000256" key="5">
    <source>
        <dbReference type="ARBA" id="ARBA00022989"/>
    </source>
</evidence>
<comment type="subcellular location">
    <subcellularLocation>
        <location evidence="1">Cell membrane</location>
        <topology evidence="1">Multi-pass membrane protein</topology>
    </subcellularLocation>
</comment>
<dbReference type="InterPro" id="IPR049177">
    <property type="entry name" value="MgtC_SapB_SrpB_YhiD_N"/>
</dbReference>
<reference evidence="9 10" key="1">
    <citation type="submission" date="2016-02" db="EMBL/GenBank/DDBJ databases">
        <title>Draft Genome for Tepidibacillus decaturensis nov. sp. Strain Z9, an Anaerobic, Moderately Thermophilic and Heterotrophic Bacterium from Deep Subsurface of the Illinois Basin, USA.</title>
        <authorList>
            <person name="Dong Y."/>
            <person name="Chang J.Y."/>
            <person name="Sanford R."/>
            <person name="Fouke B.W."/>
        </authorList>
    </citation>
    <scope>NUCLEOTIDE SEQUENCE [LARGE SCALE GENOMIC DNA]</scope>
    <source>
        <strain evidence="9 10">Z9</strain>
    </source>
</reference>
<keyword evidence="5 7" id="KW-1133">Transmembrane helix</keyword>
<dbReference type="InterPro" id="IPR045865">
    <property type="entry name" value="ACT-like_dom_sf"/>
</dbReference>
<evidence type="ECO:0000256" key="3">
    <source>
        <dbReference type="ARBA" id="ARBA00022475"/>
    </source>
</evidence>
<dbReference type="PANTHER" id="PTHR33778:SF1">
    <property type="entry name" value="MAGNESIUM TRANSPORTER YHID-RELATED"/>
    <property type="match status" value="1"/>
</dbReference>
<keyword evidence="6 7" id="KW-0472">Membrane</keyword>
<dbReference type="RefSeq" id="WP_068725333.1">
    <property type="nucleotide sequence ID" value="NZ_LSKU01000001.1"/>
</dbReference>
<evidence type="ECO:0000313" key="10">
    <source>
        <dbReference type="Proteomes" id="UP000070352"/>
    </source>
</evidence>
<evidence type="ECO:0000256" key="4">
    <source>
        <dbReference type="ARBA" id="ARBA00022692"/>
    </source>
</evidence>
<evidence type="ECO:0000256" key="7">
    <source>
        <dbReference type="SAM" id="Phobius"/>
    </source>
</evidence>
<dbReference type="Pfam" id="PF02308">
    <property type="entry name" value="MgtC"/>
    <property type="match status" value="1"/>
</dbReference>
<dbReference type="PRINTS" id="PR01837">
    <property type="entry name" value="MGTCSAPBPROT"/>
</dbReference>
<dbReference type="GO" id="GO:0005886">
    <property type="term" value="C:plasma membrane"/>
    <property type="evidence" value="ECO:0007669"/>
    <property type="project" value="UniProtKB-SubCell"/>
</dbReference>
<evidence type="ECO:0000259" key="8">
    <source>
        <dbReference type="PROSITE" id="PS51671"/>
    </source>
</evidence>
<name>A0A135L4Y2_9BACI</name>
<keyword evidence="4 7" id="KW-0812">Transmembrane</keyword>
<evidence type="ECO:0000256" key="6">
    <source>
        <dbReference type="ARBA" id="ARBA00023136"/>
    </source>
</evidence>
<feature type="transmembrane region" description="Helical" evidence="7">
    <location>
        <begin position="12"/>
        <end position="28"/>
    </location>
</feature>
<dbReference type="EMBL" id="LSKU01000001">
    <property type="protein sequence ID" value="KXG44064.1"/>
    <property type="molecule type" value="Genomic_DNA"/>
</dbReference>
<feature type="transmembrane region" description="Helical" evidence="7">
    <location>
        <begin position="76"/>
        <end position="97"/>
    </location>
</feature>
<evidence type="ECO:0000313" key="9">
    <source>
        <dbReference type="EMBL" id="KXG44064.1"/>
    </source>
</evidence>
<accession>A0A135L4Y2</accession>
<evidence type="ECO:0000256" key="2">
    <source>
        <dbReference type="ARBA" id="ARBA00009298"/>
    </source>
</evidence>
<evidence type="ECO:0000256" key="1">
    <source>
        <dbReference type="ARBA" id="ARBA00004651"/>
    </source>
</evidence>